<dbReference type="STRING" id="1077936.SAMN05421545_2272"/>
<evidence type="ECO:0008006" key="4">
    <source>
        <dbReference type="Google" id="ProtNLM"/>
    </source>
</evidence>
<evidence type="ECO:0000256" key="1">
    <source>
        <dbReference type="SAM" id="SignalP"/>
    </source>
</evidence>
<sequence length="293" mass="32790">MKKILFSMLLSAALVGGTAVTVQAQQQGIAMPAASPMATVTQKVGLSDIKVEYSRPSMKGRSIYGGDVVPYGKLWRTGANAATKITFGEDVTIQGNKIPAGEYALYTIPNQNEWTIIIHKNTKHWGDGGQAYKQEEDQARFTIKPQTNPRTIETFTINFANLKANSADLEILWDKTIARFTIETDVDSKVMAQIQERVVNGKEVPVGLYAQAASYYYDNDKDLKQALEWMKKANANDPKFWHLHTQAKIQAKMKDYKGAVKTAEQSMALAQKENNADYVRMNEKAIAEWKKMK</sequence>
<keyword evidence="3" id="KW-1185">Reference proteome</keyword>
<accession>A0A1N6Y5K6</accession>
<dbReference type="Proteomes" id="UP000185924">
    <property type="component" value="Unassembled WGS sequence"/>
</dbReference>
<gene>
    <name evidence="2" type="ORF">SAMN05421545_2272</name>
</gene>
<dbReference type="EMBL" id="FTNM01000003">
    <property type="protein sequence ID" value="SIR09759.1"/>
    <property type="molecule type" value="Genomic_DNA"/>
</dbReference>
<feature type="signal peptide" evidence="1">
    <location>
        <begin position="1"/>
        <end position="24"/>
    </location>
</feature>
<dbReference type="OrthoDB" id="195456at2"/>
<evidence type="ECO:0000313" key="3">
    <source>
        <dbReference type="Proteomes" id="UP000185924"/>
    </source>
</evidence>
<evidence type="ECO:0000313" key="2">
    <source>
        <dbReference type="EMBL" id="SIR09759.1"/>
    </source>
</evidence>
<dbReference type="AlphaFoldDB" id="A0A1N6Y5K6"/>
<dbReference type="Pfam" id="PF11138">
    <property type="entry name" value="DUF2911"/>
    <property type="match status" value="1"/>
</dbReference>
<dbReference type="Gene3D" id="1.25.40.10">
    <property type="entry name" value="Tetratricopeptide repeat domain"/>
    <property type="match status" value="1"/>
</dbReference>
<keyword evidence="1" id="KW-0732">Signal</keyword>
<protein>
    <recommendedName>
        <fullName evidence="4">DUF2911 domain-containing protein</fullName>
    </recommendedName>
</protein>
<dbReference type="InterPro" id="IPR021314">
    <property type="entry name" value="DUF2911"/>
</dbReference>
<name>A0A1N6Y5K6_9BACT</name>
<organism evidence="2 3">
    <name type="scientific">Pontibacter lucknowensis</name>
    <dbReference type="NCBI Taxonomy" id="1077936"/>
    <lineage>
        <taxon>Bacteria</taxon>
        <taxon>Pseudomonadati</taxon>
        <taxon>Bacteroidota</taxon>
        <taxon>Cytophagia</taxon>
        <taxon>Cytophagales</taxon>
        <taxon>Hymenobacteraceae</taxon>
        <taxon>Pontibacter</taxon>
    </lineage>
</organism>
<reference evidence="3" key="1">
    <citation type="submission" date="2017-01" db="EMBL/GenBank/DDBJ databases">
        <authorList>
            <person name="Varghese N."/>
            <person name="Submissions S."/>
        </authorList>
    </citation>
    <scope>NUCLEOTIDE SEQUENCE [LARGE SCALE GENOMIC DNA]</scope>
    <source>
        <strain evidence="3">DM9</strain>
    </source>
</reference>
<dbReference type="RefSeq" id="WP_076422190.1">
    <property type="nucleotide sequence ID" value="NZ_FTNM01000003.1"/>
</dbReference>
<proteinExistence type="predicted"/>
<feature type="chain" id="PRO_5012252793" description="DUF2911 domain-containing protein" evidence="1">
    <location>
        <begin position="25"/>
        <end position="293"/>
    </location>
</feature>
<dbReference type="InterPro" id="IPR011990">
    <property type="entry name" value="TPR-like_helical_dom_sf"/>
</dbReference>